<keyword evidence="2" id="KW-0813">Transport</keyword>
<evidence type="ECO:0000256" key="5">
    <source>
        <dbReference type="ARBA" id="ARBA00023136"/>
    </source>
</evidence>
<dbReference type="AlphaFoldDB" id="A0A194VC36"/>
<dbReference type="Gene3D" id="1.20.1250.20">
    <property type="entry name" value="MFS general substrate transporter like domains"/>
    <property type="match status" value="1"/>
</dbReference>
<keyword evidence="5 7" id="KW-0472">Membrane</keyword>
<feature type="transmembrane region" description="Helical" evidence="7">
    <location>
        <begin position="291"/>
        <end position="314"/>
    </location>
</feature>
<feature type="transmembrane region" description="Helical" evidence="7">
    <location>
        <begin position="343"/>
        <end position="363"/>
    </location>
</feature>
<feature type="transmembrane region" description="Helical" evidence="7">
    <location>
        <begin position="384"/>
        <end position="404"/>
    </location>
</feature>
<dbReference type="InterPro" id="IPR036259">
    <property type="entry name" value="MFS_trans_sf"/>
</dbReference>
<evidence type="ECO:0000256" key="3">
    <source>
        <dbReference type="ARBA" id="ARBA00022692"/>
    </source>
</evidence>
<dbReference type="GO" id="GO:0022857">
    <property type="term" value="F:transmembrane transporter activity"/>
    <property type="evidence" value="ECO:0007669"/>
    <property type="project" value="InterPro"/>
</dbReference>
<reference evidence="10" key="1">
    <citation type="submission" date="2014-12" db="EMBL/GenBank/DDBJ databases">
        <title>Genome Sequence of Valsa Canker Pathogens Uncovers a Specific Adaption of Colonization on Woody Bark.</title>
        <authorList>
            <person name="Yin Z."/>
            <person name="Liu H."/>
            <person name="Gao X."/>
            <person name="Li Z."/>
            <person name="Song N."/>
            <person name="Ke X."/>
            <person name="Dai Q."/>
            <person name="Wu Y."/>
            <person name="Sun Y."/>
            <person name="Xu J.-R."/>
            <person name="Kang Z.K."/>
            <person name="Wang L."/>
            <person name="Huang L."/>
        </authorList>
    </citation>
    <scope>NUCLEOTIDE SEQUENCE [LARGE SCALE GENOMIC DNA]</scope>
    <source>
        <strain evidence="10">SXYL134</strain>
    </source>
</reference>
<evidence type="ECO:0000313" key="9">
    <source>
        <dbReference type="EMBL" id="KUI61560.1"/>
    </source>
</evidence>
<feature type="transmembrane region" description="Helical" evidence="7">
    <location>
        <begin position="58"/>
        <end position="77"/>
    </location>
</feature>
<evidence type="ECO:0000313" key="10">
    <source>
        <dbReference type="Proteomes" id="UP000078576"/>
    </source>
</evidence>
<feature type="region of interest" description="Disordered" evidence="6">
    <location>
        <begin position="1"/>
        <end position="52"/>
    </location>
</feature>
<dbReference type="OrthoDB" id="2533084at2759"/>
<dbReference type="PANTHER" id="PTHR23502">
    <property type="entry name" value="MAJOR FACILITATOR SUPERFAMILY"/>
    <property type="match status" value="1"/>
</dbReference>
<feature type="transmembrane region" description="Helical" evidence="7">
    <location>
        <begin position="477"/>
        <end position="497"/>
    </location>
</feature>
<evidence type="ECO:0000256" key="4">
    <source>
        <dbReference type="ARBA" id="ARBA00022989"/>
    </source>
</evidence>
<feature type="compositionally biased region" description="Basic and acidic residues" evidence="6">
    <location>
        <begin position="15"/>
        <end position="36"/>
    </location>
</feature>
<feature type="transmembrane region" description="Helical" evidence="7">
    <location>
        <begin position="97"/>
        <end position="117"/>
    </location>
</feature>
<proteinExistence type="predicted"/>
<keyword evidence="4 7" id="KW-1133">Transmembrane helix</keyword>
<evidence type="ECO:0000256" key="7">
    <source>
        <dbReference type="SAM" id="Phobius"/>
    </source>
</evidence>
<protein>
    <recommendedName>
        <fullName evidence="8">Major facilitator superfamily (MFS) profile domain-containing protein</fullName>
    </recommendedName>
</protein>
<feature type="transmembrane region" description="Helical" evidence="7">
    <location>
        <begin position="447"/>
        <end position="465"/>
    </location>
</feature>
<sequence length="533" mass="59686">MSALQEKSLQSTQSQEDKHGSHVDEQQGKPHNDHDVTLIPRPSDNPRDPLNWSRQKKYTTVAVLSLSTFAGFTTSLAGQLEVGPLSKLYGKPTTTLAYQNSAALAGMIIGSIFFFWLSRLIGRQSVMLWSLFGCLLSSLFASLLTDKHDFDLLVISRGLAGFFGTVVGVLGPRCLIDMFFLHQRGRAFTIFHFFFDLGNTAGPSISALVTHPTGDWRWAFRWCIILDGVAFLVYFALMDDTTWDRTPGAVNLERPGGWLASRIATFVPGTQITRRVSFRGFIKQALAPFKIALTPVSMVLSFFTLFSFGFYVAMNATTPTYLQKAIKEGGYGFTPFENALFQFFHWVGIGLALPYGQIVSDRIPLYFASRYGHGSWKPEYRLHALWLPALICNPIGIAIFGYGLAHHMSWGFLGFAQILVTYGSLCITPITVNYLSECFTRNIEETAIVLNAFRIGFGLSIAFYLKPWVEKVGLVWTYGTMAFIQLFAFCFVMILLWKGHEIRRIDPFGMICTEEGQQIVDEKGTHDELAESA</sequence>
<feature type="transmembrane region" description="Helical" evidence="7">
    <location>
        <begin position="126"/>
        <end position="144"/>
    </location>
</feature>
<name>A0A194VC36_CYTMA</name>
<feature type="transmembrane region" description="Helical" evidence="7">
    <location>
        <begin position="150"/>
        <end position="175"/>
    </location>
</feature>
<feature type="transmembrane region" description="Helical" evidence="7">
    <location>
        <begin position="187"/>
        <end position="206"/>
    </location>
</feature>
<feature type="transmembrane region" description="Helical" evidence="7">
    <location>
        <begin position="218"/>
        <end position="237"/>
    </location>
</feature>
<accession>A0A194VC36</accession>
<evidence type="ECO:0000256" key="2">
    <source>
        <dbReference type="ARBA" id="ARBA00022448"/>
    </source>
</evidence>
<dbReference type="EMBL" id="KN714780">
    <property type="protein sequence ID" value="KUI61560.1"/>
    <property type="molecule type" value="Genomic_DNA"/>
</dbReference>
<organism evidence="9 10">
    <name type="scientific">Cytospora mali</name>
    <name type="common">Apple Valsa canker fungus</name>
    <name type="synonym">Valsa mali</name>
    <dbReference type="NCBI Taxonomy" id="578113"/>
    <lineage>
        <taxon>Eukaryota</taxon>
        <taxon>Fungi</taxon>
        <taxon>Dikarya</taxon>
        <taxon>Ascomycota</taxon>
        <taxon>Pezizomycotina</taxon>
        <taxon>Sordariomycetes</taxon>
        <taxon>Sordariomycetidae</taxon>
        <taxon>Diaporthales</taxon>
        <taxon>Cytosporaceae</taxon>
        <taxon>Cytospora</taxon>
    </lineage>
</organism>
<evidence type="ECO:0000259" key="8">
    <source>
        <dbReference type="PROSITE" id="PS50850"/>
    </source>
</evidence>
<feature type="domain" description="Major facilitator superfamily (MFS) profile" evidence="8">
    <location>
        <begin position="59"/>
        <end position="500"/>
    </location>
</feature>
<comment type="subcellular location">
    <subcellularLocation>
        <location evidence="1">Membrane</location>
        <topology evidence="1">Multi-pass membrane protein</topology>
    </subcellularLocation>
</comment>
<dbReference type="InterPro" id="IPR020846">
    <property type="entry name" value="MFS_dom"/>
</dbReference>
<evidence type="ECO:0000256" key="6">
    <source>
        <dbReference type="SAM" id="MobiDB-lite"/>
    </source>
</evidence>
<dbReference type="InterPro" id="IPR011701">
    <property type="entry name" value="MFS"/>
</dbReference>
<keyword evidence="10" id="KW-1185">Reference proteome</keyword>
<keyword evidence="3 7" id="KW-0812">Transmembrane</keyword>
<dbReference type="SUPFAM" id="SSF103473">
    <property type="entry name" value="MFS general substrate transporter"/>
    <property type="match status" value="1"/>
</dbReference>
<feature type="compositionally biased region" description="Polar residues" evidence="6">
    <location>
        <begin position="1"/>
        <end position="14"/>
    </location>
</feature>
<feature type="transmembrane region" description="Helical" evidence="7">
    <location>
        <begin position="410"/>
        <end position="435"/>
    </location>
</feature>
<dbReference type="STRING" id="694573.A0A194VC36"/>
<gene>
    <name evidence="9" type="ORF">VP1G_08720</name>
</gene>
<evidence type="ECO:0000256" key="1">
    <source>
        <dbReference type="ARBA" id="ARBA00004141"/>
    </source>
</evidence>
<dbReference type="Pfam" id="PF07690">
    <property type="entry name" value="MFS_1"/>
    <property type="match status" value="1"/>
</dbReference>
<dbReference type="Proteomes" id="UP000078576">
    <property type="component" value="Unassembled WGS sequence"/>
</dbReference>
<dbReference type="PROSITE" id="PS50850">
    <property type="entry name" value="MFS"/>
    <property type="match status" value="1"/>
</dbReference>
<dbReference type="GO" id="GO:0005886">
    <property type="term" value="C:plasma membrane"/>
    <property type="evidence" value="ECO:0007669"/>
    <property type="project" value="TreeGrafter"/>
</dbReference>
<dbReference type="PANTHER" id="PTHR23502:SF132">
    <property type="entry name" value="POLYAMINE TRANSPORTER 2-RELATED"/>
    <property type="match status" value="1"/>
</dbReference>